<gene>
    <name evidence="7" type="ORF">MKZ38_007070</name>
</gene>
<dbReference type="EMBL" id="JAKWBI020000443">
    <property type="protein sequence ID" value="KAJ2894952.1"/>
    <property type="molecule type" value="Genomic_DNA"/>
</dbReference>
<keyword evidence="8" id="KW-1185">Reference proteome</keyword>
<evidence type="ECO:0000256" key="3">
    <source>
        <dbReference type="ARBA" id="ARBA00022692"/>
    </source>
</evidence>
<evidence type="ECO:0000256" key="1">
    <source>
        <dbReference type="ARBA" id="ARBA00004141"/>
    </source>
</evidence>
<sequence length="247" mass="27174">MAFLTKCEWNCEVGEDATTAYPSYQNMGWRYHRFTGRCLVLTLCLLRLFVIKVRETPKYPIGPGDGEQVVSTLQFVAKKYKRDWSLTLEDLKACGEHNYTYGNVVSIFGPLAAWVCNQPRIGRRGAMAIPTCLITYFVTAYYAVLYAYTPEALPSAHRTTGNGIGVVTGIVAALVGTVTDPQSSTPMFFCGGLFASLATIALVLPFEPCGRRSSYTGVCLSLPPHHPNPLYSTPPNRAWLLSIGEIT</sequence>
<feature type="transmembrane region" description="Helical" evidence="6">
    <location>
        <begin position="31"/>
        <end position="50"/>
    </location>
</feature>
<evidence type="ECO:0000256" key="2">
    <source>
        <dbReference type="ARBA" id="ARBA00022448"/>
    </source>
</evidence>
<dbReference type="AlphaFoldDB" id="A0AAD5RID5"/>
<evidence type="ECO:0000313" key="7">
    <source>
        <dbReference type="EMBL" id="KAJ2894952.1"/>
    </source>
</evidence>
<organism evidence="7 8">
    <name type="scientific">Zalerion maritima</name>
    <dbReference type="NCBI Taxonomy" id="339359"/>
    <lineage>
        <taxon>Eukaryota</taxon>
        <taxon>Fungi</taxon>
        <taxon>Dikarya</taxon>
        <taxon>Ascomycota</taxon>
        <taxon>Pezizomycotina</taxon>
        <taxon>Sordariomycetes</taxon>
        <taxon>Lulworthiomycetidae</taxon>
        <taxon>Lulworthiales</taxon>
        <taxon>Lulworthiaceae</taxon>
        <taxon>Zalerion</taxon>
    </lineage>
</organism>
<keyword evidence="4 6" id="KW-1133">Transmembrane helix</keyword>
<evidence type="ECO:0000313" key="8">
    <source>
        <dbReference type="Proteomes" id="UP001201980"/>
    </source>
</evidence>
<accession>A0AAD5RID5</accession>
<keyword evidence="5 6" id="KW-0472">Membrane</keyword>
<dbReference type="PANTHER" id="PTHR23511:SF4">
    <property type="entry name" value="MAJOR FACILITATOR SUPERFAMILY (MFS) PROFILE DOMAIN-CONTAINING PROTEIN"/>
    <property type="match status" value="1"/>
</dbReference>
<dbReference type="Proteomes" id="UP001201980">
    <property type="component" value="Unassembled WGS sequence"/>
</dbReference>
<protein>
    <submittedName>
        <fullName evidence="7">Uncharacterized protein</fullName>
    </submittedName>
</protein>
<proteinExistence type="predicted"/>
<evidence type="ECO:0000256" key="5">
    <source>
        <dbReference type="ARBA" id="ARBA00023136"/>
    </source>
</evidence>
<evidence type="ECO:0000256" key="4">
    <source>
        <dbReference type="ARBA" id="ARBA00022989"/>
    </source>
</evidence>
<dbReference type="InterPro" id="IPR036259">
    <property type="entry name" value="MFS_trans_sf"/>
</dbReference>
<keyword evidence="3 6" id="KW-0812">Transmembrane</keyword>
<keyword evidence="2" id="KW-0813">Transport</keyword>
<feature type="transmembrane region" description="Helical" evidence="6">
    <location>
        <begin position="127"/>
        <end position="148"/>
    </location>
</feature>
<name>A0AAD5RID5_9PEZI</name>
<comment type="subcellular location">
    <subcellularLocation>
        <location evidence="1">Membrane</location>
        <topology evidence="1">Multi-pass membrane protein</topology>
    </subcellularLocation>
</comment>
<dbReference type="GO" id="GO:0016020">
    <property type="term" value="C:membrane"/>
    <property type="evidence" value="ECO:0007669"/>
    <property type="project" value="UniProtKB-SubCell"/>
</dbReference>
<dbReference type="SUPFAM" id="SSF103473">
    <property type="entry name" value="MFS general substrate transporter"/>
    <property type="match status" value="1"/>
</dbReference>
<comment type="caution">
    <text evidence="7">The sequence shown here is derived from an EMBL/GenBank/DDBJ whole genome shotgun (WGS) entry which is preliminary data.</text>
</comment>
<feature type="transmembrane region" description="Helical" evidence="6">
    <location>
        <begin position="186"/>
        <end position="206"/>
    </location>
</feature>
<evidence type="ECO:0000256" key="6">
    <source>
        <dbReference type="SAM" id="Phobius"/>
    </source>
</evidence>
<reference evidence="7" key="1">
    <citation type="submission" date="2022-07" db="EMBL/GenBank/DDBJ databases">
        <title>Draft genome sequence of Zalerion maritima ATCC 34329, a (micro)plastics degrading marine fungus.</title>
        <authorList>
            <person name="Paco A."/>
            <person name="Goncalves M.F.M."/>
            <person name="Rocha-Santos T.A.P."/>
            <person name="Alves A."/>
        </authorList>
    </citation>
    <scope>NUCLEOTIDE SEQUENCE</scope>
    <source>
        <strain evidence="7">ATCC 34329</strain>
    </source>
</reference>
<dbReference type="PANTHER" id="PTHR23511">
    <property type="entry name" value="SYNAPTIC VESICLE GLYCOPROTEIN 2"/>
    <property type="match status" value="1"/>
</dbReference>
<feature type="transmembrane region" description="Helical" evidence="6">
    <location>
        <begin position="160"/>
        <end position="179"/>
    </location>
</feature>